<dbReference type="PANTHER" id="PTHR13068:SF237">
    <property type="entry name" value="OS05G0403400 PROTEIN"/>
    <property type="match status" value="1"/>
</dbReference>
<keyword evidence="2" id="KW-0806">Transcription termination</keyword>
<dbReference type="Gene3D" id="1.25.70.10">
    <property type="entry name" value="Transcription termination factor 3, mitochondrial"/>
    <property type="match status" value="2"/>
</dbReference>
<dbReference type="FunFam" id="1.25.70.10:FF:000001">
    <property type="entry name" value="Mitochondrial transcription termination factor-like"/>
    <property type="match status" value="1"/>
</dbReference>
<accession>A0ABC9GIE4</accession>
<dbReference type="AlphaFoldDB" id="A0ABC9GIE4"/>
<organism evidence="4 5">
    <name type="scientific">Urochloa decumbens</name>
    <dbReference type="NCBI Taxonomy" id="240449"/>
    <lineage>
        <taxon>Eukaryota</taxon>
        <taxon>Viridiplantae</taxon>
        <taxon>Streptophyta</taxon>
        <taxon>Embryophyta</taxon>
        <taxon>Tracheophyta</taxon>
        <taxon>Spermatophyta</taxon>
        <taxon>Magnoliopsida</taxon>
        <taxon>Liliopsida</taxon>
        <taxon>Poales</taxon>
        <taxon>Poaceae</taxon>
        <taxon>PACMAD clade</taxon>
        <taxon>Panicoideae</taxon>
        <taxon>Panicodae</taxon>
        <taxon>Paniceae</taxon>
        <taxon>Melinidinae</taxon>
        <taxon>Urochloa</taxon>
    </lineage>
</organism>
<dbReference type="Pfam" id="PF02536">
    <property type="entry name" value="mTERF"/>
    <property type="match status" value="1"/>
</dbReference>
<keyword evidence="5" id="KW-1185">Reference proteome</keyword>
<evidence type="ECO:0000256" key="2">
    <source>
        <dbReference type="ARBA" id="ARBA00022472"/>
    </source>
</evidence>
<dbReference type="PANTHER" id="PTHR13068">
    <property type="entry name" value="CGI-12 PROTEIN-RELATED"/>
    <property type="match status" value="1"/>
</dbReference>
<gene>
    <name evidence="4" type="ORF">URODEC1_LOCUS116070</name>
</gene>
<evidence type="ECO:0000313" key="4">
    <source>
        <dbReference type="EMBL" id="CAL5094847.1"/>
    </source>
</evidence>
<reference evidence="4" key="1">
    <citation type="submission" date="2024-10" db="EMBL/GenBank/DDBJ databases">
        <authorList>
            <person name="Ryan C."/>
        </authorList>
    </citation>
    <scope>NUCLEOTIDE SEQUENCE [LARGE SCALE GENOMIC DNA]</scope>
</reference>
<dbReference type="EMBL" id="OZ075119">
    <property type="protein sequence ID" value="CAL5094847.1"/>
    <property type="molecule type" value="Genomic_DNA"/>
</dbReference>
<keyword evidence="2" id="KW-0804">Transcription</keyword>
<evidence type="ECO:0000256" key="1">
    <source>
        <dbReference type="ARBA" id="ARBA00007692"/>
    </source>
</evidence>
<dbReference type="InterPro" id="IPR003690">
    <property type="entry name" value="MTERF"/>
</dbReference>
<keyword evidence="2" id="KW-0805">Transcription regulation</keyword>
<dbReference type="Proteomes" id="UP001497457">
    <property type="component" value="Chromosome 9rd"/>
</dbReference>
<proteinExistence type="inferred from homology"/>
<dbReference type="InterPro" id="IPR038538">
    <property type="entry name" value="MTERF_sf"/>
</dbReference>
<dbReference type="SMART" id="SM00733">
    <property type="entry name" value="Mterf"/>
    <property type="match status" value="4"/>
</dbReference>
<keyword evidence="3" id="KW-0809">Transit peptide</keyword>
<evidence type="ECO:0000313" key="5">
    <source>
        <dbReference type="Proteomes" id="UP001497457"/>
    </source>
</evidence>
<name>A0ABC9GIE4_9POAL</name>
<dbReference type="GO" id="GO:0006353">
    <property type="term" value="P:DNA-templated transcription termination"/>
    <property type="evidence" value="ECO:0007669"/>
    <property type="project" value="UniProtKB-KW"/>
</dbReference>
<protein>
    <submittedName>
        <fullName evidence="4">Uncharacterized protein</fullName>
    </submittedName>
</protein>
<comment type="similarity">
    <text evidence="1">Belongs to the mTERF family.</text>
</comment>
<sequence>MPKSGPEVKTSKPLVTGSGGRRLALLIRRTAAAAAGGGTNPIQSQPHAACSLHRHYSSGPLARSPDPDTASYLVASCGLSPAAAAVAARWTLIRSTAKADAVLALLRQHGFSDGHIARLIRIRPDLLIVDPDKIIRPKLEFFDSLGVGVGALTQTNLLCRSLDDHLVPCVDFIRGIVGTDAGVRTAISHVPYALRFDLEKHMRPAVEALRCHGLSEEAISKLVITDMGVLGLAPHRIAGIFEDLDALGLCMTDSGFVRCFSLMCRHKRETIWRRLVLYQSFGLSQSQVAKAFRSQPSILDLSDEAIQRKVLFFRDKLKIAPSQVIAWPKLLSSSMEKNILPKCAVLNVLMSEGKIRGDINLYTHLSTSSKDFFRRYVKKYEDIPDVVRAYEGKIKFKGFLDDDTEGSLAKASVI</sequence>
<evidence type="ECO:0000256" key="3">
    <source>
        <dbReference type="ARBA" id="ARBA00022946"/>
    </source>
</evidence>